<dbReference type="Proteomes" id="UP000295252">
    <property type="component" value="Chromosome III"/>
</dbReference>
<keyword evidence="4" id="KW-0433">Leucine-rich repeat</keyword>
<reference evidence="14" key="1">
    <citation type="journal article" date="2014" name="Science">
        <title>The coffee genome provides insight into the convergent evolution of caffeine biosynthesis.</title>
        <authorList>
            <person name="Denoeud F."/>
            <person name="Carretero-Paulet L."/>
            <person name="Dereeper A."/>
            <person name="Droc G."/>
            <person name="Guyot R."/>
            <person name="Pietrella M."/>
            <person name="Zheng C."/>
            <person name="Alberti A."/>
            <person name="Anthony F."/>
            <person name="Aprea G."/>
            <person name="Aury J.M."/>
            <person name="Bento P."/>
            <person name="Bernard M."/>
            <person name="Bocs S."/>
            <person name="Campa C."/>
            <person name="Cenci A."/>
            <person name="Combes M.C."/>
            <person name="Crouzillat D."/>
            <person name="Da Silva C."/>
            <person name="Daddiego L."/>
            <person name="De Bellis F."/>
            <person name="Dussert S."/>
            <person name="Garsmeur O."/>
            <person name="Gayraud T."/>
            <person name="Guignon V."/>
            <person name="Jahn K."/>
            <person name="Jamilloux V."/>
            <person name="Joet T."/>
            <person name="Labadie K."/>
            <person name="Lan T."/>
            <person name="Leclercq J."/>
            <person name="Lepelley M."/>
            <person name="Leroy T."/>
            <person name="Li L.T."/>
            <person name="Librado P."/>
            <person name="Lopez L."/>
            <person name="Munoz A."/>
            <person name="Noel B."/>
            <person name="Pallavicini A."/>
            <person name="Perrotta G."/>
            <person name="Poncet V."/>
            <person name="Pot D."/>
            <person name="Priyono X."/>
            <person name="Rigoreau M."/>
            <person name="Rouard M."/>
            <person name="Rozas J."/>
            <person name="Tranchant-Dubreuil C."/>
            <person name="VanBuren R."/>
            <person name="Zhang Q."/>
            <person name="Andrade A.C."/>
            <person name="Argout X."/>
            <person name="Bertrand B."/>
            <person name="de Kochko A."/>
            <person name="Graziosi G."/>
            <person name="Henry R.J."/>
            <person name="Jayarama X."/>
            <person name="Ming R."/>
            <person name="Nagai C."/>
            <person name="Rounsley S."/>
            <person name="Sankoff D."/>
            <person name="Giuliano G."/>
            <person name="Albert V.A."/>
            <person name="Wincker P."/>
            <person name="Lashermes P."/>
        </authorList>
    </citation>
    <scope>NUCLEOTIDE SEQUENCE [LARGE SCALE GENOMIC DNA]</scope>
    <source>
        <strain evidence="14">cv. DH200-94</strain>
    </source>
</reference>
<dbReference type="PANTHER" id="PTHR48062">
    <property type="entry name" value="RECEPTOR-LIKE PROTEIN 14"/>
    <property type="match status" value="1"/>
</dbReference>
<protein>
    <recommendedName>
        <fullName evidence="12">Leucine-rich repeat-containing N-terminal plant-type domain-containing protein</fullName>
    </recommendedName>
</protein>
<dbReference type="InterPro" id="IPR001611">
    <property type="entry name" value="Leu-rich_rpt"/>
</dbReference>
<dbReference type="FunFam" id="3.80.10.10:FF:000095">
    <property type="entry name" value="LRR receptor-like serine/threonine-protein kinase GSO1"/>
    <property type="match status" value="1"/>
</dbReference>
<evidence type="ECO:0000256" key="2">
    <source>
        <dbReference type="ARBA" id="ARBA00009592"/>
    </source>
</evidence>
<name>A0A068UB72_COFCA</name>
<feature type="domain" description="Leucine-rich repeat-containing N-terminal plant-type" evidence="12">
    <location>
        <begin position="31"/>
        <end position="77"/>
    </location>
</feature>
<evidence type="ECO:0000256" key="4">
    <source>
        <dbReference type="ARBA" id="ARBA00022614"/>
    </source>
</evidence>
<evidence type="ECO:0000256" key="3">
    <source>
        <dbReference type="ARBA" id="ARBA00022475"/>
    </source>
</evidence>
<dbReference type="Pfam" id="PF13855">
    <property type="entry name" value="LRR_8"/>
    <property type="match status" value="3"/>
</dbReference>
<evidence type="ECO:0000256" key="9">
    <source>
        <dbReference type="ARBA" id="ARBA00023136"/>
    </source>
</evidence>
<dbReference type="PhylomeDB" id="A0A068UB72"/>
<keyword evidence="14" id="KW-1185">Reference proteome</keyword>
<dbReference type="PRINTS" id="PR00019">
    <property type="entry name" value="LEURICHRPT"/>
</dbReference>
<dbReference type="InterPro" id="IPR051502">
    <property type="entry name" value="RLP_Defense_Trigger"/>
</dbReference>
<dbReference type="FunCoup" id="A0A068UB72">
    <property type="interactions" value="1567"/>
</dbReference>
<accession>A0A068UB72</accession>
<evidence type="ECO:0000256" key="5">
    <source>
        <dbReference type="ARBA" id="ARBA00022692"/>
    </source>
</evidence>
<dbReference type="PANTHER" id="PTHR48062:SF52">
    <property type="entry name" value="RECEPTOR-LIKE PROTEIN 8-RELATED"/>
    <property type="match status" value="1"/>
</dbReference>
<evidence type="ECO:0000256" key="1">
    <source>
        <dbReference type="ARBA" id="ARBA00004251"/>
    </source>
</evidence>
<keyword evidence="6 11" id="KW-0732">Signal</keyword>
<dbReference type="Pfam" id="PF00560">
    <property type="entry name" value="LRR_1"/>
    <property type="match status" value="3"/>
</dbReference>
<dbReference type="SUPFAM" id="SSF52058">
    <property type="entry name" value="L domain-like"/>
    <property type="match status" value="2"/>
</dbReference>
<dbReference type="GO" id="GO:0006952">
    <property type="term" value="P:defense response"/>
    <property type="evidence" value="ECO:0007669"/>
    <property type="project" value="UniProtKB-ARBA"/>
</dbReference>
<feature type="signal peptide" evidence="11">
    <location>
        <begin position="1"/>
        <end position="27"/>
    </location>
</feature>
<dbReference type="GO" id="GO:0051707">
    <property type="term" value="P:response to other organism"/>
    <property type="evidence" value="ECO:0007669"/>
    <property type="project" value="UniProtKB-ARBA"/>
</dbReference>
<dbReference type="Pfam" id="PF08263">
    <property type="entry name" value="LRRNT_2"/>
    <property type="match status" value="1"/>
</dbReference>
<dbReference type="Gramene" id="CDP05454">
    <property type="protein sequence ID" value="CDP05454"/>
    <property type="gene ID" value="GSCOC_T00020510001"/>
</dbReference>
<dbReference type="InterPro" id="IPR003591">
    <property type="entry name" value="Leu-rich_rpt_typical-subtyp"/>
</dbReference>
<dbReference type="Gene3D" id="3.80.10.10">
    <property type="entry name" value="Ribonuclease Inhibitor"/>
    <property type="match status" value="4"/>
</dbReference>
<evidence type="ECO:0000256" key="11">
    <source>
        <dbReference type="SAM" id="SignalP"/>
    </source>
</evidence>
<evidence type="ECO:0000256" key="10">
    <source>
        <dbReference type="ARBA" id="ARBA00023180"/>
    </source>
</evidence>
<sequence length="707" mass="79268">MRGHSILIALWAIVVSLILDGTQLCLGCFLEEKLALLDFKASLNETENAHLFLPSWTGKGGDGANTDCCSWERVKCSNITGRIVELQLSYLPKNAHEDWYLNISTFISVKGLRALDLSGNFFQSEVTGCRNWAKLQNLESLYLDWNNFNNSIIPCITAITKLKRLSLVGLLLEGLFPLEEFYRLEKLELLDLSLTQLSGSLSFAGMCCWGLITQTPTLPNTNVGTNNPHRGKIVQRKIRRKSTIKILRNYCIGKELVFWAGICSLTNLRELKLSRNNINGSIPMCFSNLTSLRLLDLSFNNLSGNIPSAVIAPLIHLEYLSLSGNPFGGTFSFSSLANHSKLQVFELVTQSSDLHVDTEDLALPPPFQLKVLYLSGCNLNNQTRKIPSFLLYQKEIQLLDLSSNKLVGQIPTWLLQNNTNLENLELMNNYFRGPLLLDDSPGSYLIRLDISNNEVSGKVPHHMGLFFPNLRHLNLSRNFLEGNIPQSLGNVTELRSMDLSHNRLSGEVPDQIATGCFMLTSLVLSYNNLDGNFPSRFMNATALDVLYLDNNNFTGSISDALFPNGLISYLDISNNGFRGRIPSWIGNFSSLDSLDMSANLLEGSLPDAVCNLEMLRFLDLSKNQLIGPLPACSQLTFLKFIHLHHNMISGSISNMLSGSFNLMTLDLRYNELSGECVNFSRARRSGIHNKKQSRTLYREYIKFHVWT</sequence>
<dbReference type="SMART" id="SM00369">
    <property type="entry name" value="LRR_TYP"/>
    <property type="match status" value="7"/>
</dbReference>
<organism evidence="13 14">
    <name type="scientific">Coffea canephora</name>
    <name type="common">Robusta coffee</name>
    <dbReference type="NCBI Taxonomy" id="49390"/>
    <lineage>
        <taxon>Eukaryota</taxon>
        <taxon>Viridiplantae</taxon>
        <taxon>Streptophyta</taxon>
        <taxon>Embryophyta</taxon>
        <taxon>Tracheophyta</taxon>
        <taxon>Spermatophyta</taxon>
        <taxon>Magnoliopsida</taxon>
        <taxon>eudicotyledons</taxon>
        <taxon>Gunneridae</taxon>
        <taxon>Pentapetalae</taxon>
        <taxon>asterids</taxon>
        <taxon>lamiids</taxon>
        <taxon>Gentianales</taxon>
        <taxon>Rubiaceae</taxon>
        <taxon>Ixoroideae</taxon>
        <taxon>Gardenieae complex</taxon>
        <taxon>Bertiereae - Coffeeae clade</taxon>
        <taxon>Coffeeae</taxon>
        <taxon>Coffea</taxon>
    </lineage>
</organism>
<dbReference type="OrthoDB" id="4691307at2759"/>
<gene>
    <name evidence="13" type="ORF">GSCOC_T00020510001</name>
</gene>
<proteinExistence type="inferred from homology"/>
<evidence type="ECO:0000256" key="8">
    <source>
        <dbReference type="ARBA" id="ARBA00022989"/>
    </source>
</evidence>
<dbReference type="InterPro" id="IPR032675">
    <property type="entry name" value="LRR_dom_sf"/>
</dbReference>
<dbReference type="EMBL" id="HG739100">
    <property type="protein sequence ID" value="CDP05454.1"/>
    <property type="molecule type" value="Genomic_DNA"/>
</dbReference>
<keyword evidence="5" id="KW-0812">Transmembrane</keyword>
<evidence type="ECO:0000259" key="12">
    <source>
        <dbReference type="Pfam" id="PF08263"/>
    </source>
</evidence>
<evidence type="ECO:0000313" key="14">
    <source>
        <dbReference type="Proteomes" id="UP000295252"/>
    </source>
</evidence>
<feature type="chain" id="PRO_5001657493" description="Leucine-rich repeat-containing N-terminal plant-type domain-containing protein" evidence="11">
    <location>
        <begin position="28"/>
        <end position="707"/>
    </location>
</feature>
<keyword evidence="10" id="KW-0325">Glycoprotein</keyword>
<dbReference type="InterPro" id="IPR013210">
    <property type="entry name" value="LRR_N_plant-typ"/>
</dbReference>
<comment type="subcellular location">
    <subcellularLocation>
        <location evidence="1">Cell membrane</location>
        <topology evidence="1">Single-pass type I membrane protein</topology>
    </subcellularLocation>
</comment>
<dbReference type="OMA" id="ANTIVFW"/>
<dbReference type="GO" id="GO:0005886">
    <property type="term" value="C:plasma membrane"/>
    <property type="evidence" value="ECO:0007669"/>
    <property type="project" value="UniProtKB-SubCell"/>
</dbReference>
<keyword evidence="8" id="KW-1133">Transmembrane helix</keyword>
<comment type="similarity">
    <text evidence="2">Belongs to the RLP family.</text>
</comment>
<keyword evidence="9" id="KW-0472">Membrane</keyword>
<keyword evidence="3" id="KW-1003">Cell membrane</keyword>
<evidence type="ECO:0000256" key="7">
    <source>
        <dbReference type="ARBA" id="ARBA00022737"/>
    </source>
</evidence>
<evidence type="ECO:0000256" key="6">
    <source>
        <dbReference type="ARBA" id="ARBA00022729"/>
    </source>
</evidence>
<dbReference type="InParanoid" id="A0A068UB72"/>
<dbReference type="AlphaFoldDB" id="A0A068UB72"/>
<evidence type="ECO:0000313" key="13">
    <source>
        <dbReference type="EMBL" id="CDP05454.1"/>
    </source>
</evidence>
<keyword evidence="7" id="KW-0677">Repeat</keyword>